<sequence>RKYIADPSHVIEADDVQVRDNLTVETVPLRIEGREVNKLRNKKIASVKVVWEGPAGENATWELESKMRDLYPELFS</sequence>
<feature type="non-terminal residue" evidence="1">
    <location>
        <position position="1"/>
    </location>
</feature>
<comment type="caution">
    <text evidence="1">The sequence shown here is derived from an EMBL/GenBank/DDBJ whole genome shotgun (WGS) entry which is preliminary data.</text>
</comment>
<accession>A0A392TCL4</accession>
<evidence type="ECO:0000313" key="1">
    <source>
        <dbReference type="EMBL" id="MCI58758.1"/>
    </source>
</evidence>
<dbReference type="AlphaFoldDB" id="A0A392TCL4"/>
<dbReference type="PANTHER" id="PTHR46148">
    <property type="entry name" value="CHROMO DOMAIN-CONTAINING PROTEIN"/>
    <property type="match status" value="1"/>
</dbReference>
<keyword evidence="2" id="KW-1185">Reference proteome</keyword>
<evidence type="ECO:0000313" key="2">
    <source>
        <dbReference type="Proteomes" id="UP000265520"/>
    </source>
</evidence>
<feature type="non-terminal residue" evidence="1">
    <location>
        <position position="76"/>
    </location>
</feature>
<reference evidence="1 2" key="1">
    <citation type="journal article" date="2018" name="Front. Plant Sci.">
        <title>Red Clover (Trifolium pratense) and Zigzag Clover (T. medium) - A Picture of Genomic Similarities and Differences.</title>
        <authorList>
            <person name="Dluhosova J."/>
            <person name="Istvanek J."/>
            <person name="Nedelnik J."/>
            <person name="Repkova J."/>
        </authorList>
    </citation>
    <scope>NUCLEOTIDE SEQUENCE [LARGE SCALE GENOMIC DNA]</scope>
    <source>
        <strain evidence="2">cv. 10/8</strain>
        <tissue evidence="1">Leaf</tissue>
    </source>
</reference>
<organism evidence="1 2">
    <name type="scientific">Trifolium medium</name>
    <dbReference type="NCBI Taxonomy" id="97028"/>
    <lineage>
        <taxon>Eukaryota</taxon>
        <taxon>Viridiplantae</taxon>
        <taxon>Streptophyta</taxon>
        <taxon>Embryophyta</taxon>
        <taxon>Tracheophyta</taxon>
        <taxon>Spermatophyta</taxon>
        <taxon>Magnoliopsida</taxon>
        <taxon>eudicotyledons</taxon>
        <taxon>Gunneridae</taxon>
        <taxon>Pentapetalae</taxon>
        <taxon>rosids</taxon>
        <taxon>fabids</taxon>
        <taxon>Fabales</taxon>
        <taxon>Fabaceae</taxon>
        <taxon>Papilionoideae</taxon>
        <taxon>50 kb inversion clade</taxon>
        <taxon>NPAAA clade</taxon>
        <taxon>Hologalegina</taxon>
        <taxon>IRL clade</taxon>
        <taxon>Trifolieae</taxon>
        <taxon>Trifolium</taxon>
    </lineage>
</organism>
<dbReference type="EMBL" id="LXQA010551191">
    <property type="protein sequence ID" value="MCI58758.1"/>
    <property type="molecule type" value="Genomic_DNA"/>
</dbReference>
<proteinExistence type="predicted"/>
<name>A0A392TCL4_9FABA</name>
<dbReference type="PANTHER" id="PTHR46148:SF60">
    <property type="entry name" value="CHROMO DOMAIN-CONTAINING PROTEIN"/>
    <property type="match status" value="1"/>
</dbReference>
<dbReference type="Proteomes" id="UP000265520">
    <property type="component" value="Unassembled WGS sequence"/>
</dbReference>
<protein>
    <submittedName>
        <fullName evidence="1">Cytochrome P450</fullName>
    </submittedName>
</protein>